<accession>A0A9D1DUI7</accession>
<comment type="caution">
    <text evidence="2">The sequence shown here is derived from an EMBL/GenBank/DDBJ whole genome shotgun (WGS) entry which is preliminary data.</text>
</comment>
<dbReference type="EMBL" id="DVHC01000052">
    <property type="protein sequence ID" value="HIR59384.1"/>
    <property type="molecule type" value="Genomic_DNA"/>
</dbReference>
<evidence type="ECO:0008006" key="4">
    <source>
        <dbReference type="Google" id="ProtNLM"/>
    </source>
</evidence>
<feature type="signal peptide" evidence="1">
    <location>
        <begin position="1"/>
        <end position="22"/>
    </location>
</feature>
<reference evidence="2" key="2">
    <citation type="journal article" date="2021" name="PeerJ">
        <title>Extensive microbial diversity within the chicken gut microbiome revealed by metagenomics and culture.</title>
        <authorList>
            <person name="Gilroy R."/>
            <person name="Ravi A."/>
            <person name="Getino M."/>
            <person name="Pursley I."/>
            <person name="Horton D.L."/>
            <person name="Alikhan N.F."/>
            <person name="Baker D."/>
            <person name="Gharbi K."/>
            <person name="Hall N."/>
            <person name="Watson M."/>
            <person name="Adriaenssens E.M."/>
            <person name="Foster-Nyarko E."/>
            <person name="Jarju S."/>
            <person name="Secka A."/>
            <person name="Antonio M."/>
            <person name="Oren A."/>
            <person name="Chaudhuri R.R."/>
            <person name="La Ragione R."/>
            <person name="Hildebrand F."/>
            <person name="Pallen M.J."/>
        </authorList>
    </citation>
    <scope>NUCLEOTIDE SEQUENCE</scope>
    <source>
        <strain evidence="2">CHK184-20233</strain>
    </source>
</reference>
<proteinExistence type="predicted"/>
<dbReference type="Proteomes" id="UP000824232">
    <property type="component" value="Unassembled WGS sequence"/>
</dbReference>
<dbReference type="PROSITE" id="PS51257">
    <property type="entry name" value="PROKAR_LIPOPROTEIN"/>
    <property type="match status" value="1"/>
</dbReference>
<evidence type="ECO:0000313" key="3">
    <source>
        <dbReference type="Proteomes" id="UP000824232"/>
    </source>
</evidence>
<keyword evidence="1" id="KW-0732">Signal</keyword>
<reference evidence="2" key="1">
    <citation type="submission" date="2020-10" db="EMBL/GenBank/DDBJ databases">
        <authorList>
            <person name="Gilroy R."/>
        </authorList>
    </citation>
    <scope>NUCLEOTIDE SEQUENCE</scope>
    <source>
        <strain evidence="2">CHK184-20233</strain>
    </source>
</reference>
<gene>
    <name evidence="2" type="ORF">IAB38_04970</name>
</gene>
<feature type="chain" id="PRO_5039389957" description="3D domain-containing protein" evidence="1">
    <location>
        <begin position="23"/>
        <end position="226"/>
    </location>
</feature>
<dbReference type="AlphaFoldDB" id="A0A9D1DUI7"/>
<evidence type="ECO:0000313" key="2">
    <source>
        <dbReference type="EMBL" id="HIR59384.1"/>
    </source>
</evidence>
<protein>
    <recommendedName>
        <fullName evidence="4">3D domain-containing protein</fullName>
    </recommendedName>
</protein>
<evidence type="ECO:0000256" key="1">
    <source>
        <dbReference type="SAM" id="SignalP"/>
    </source>
</evidence>
<sequence>MKRTIYIINAILFMGCCLLVSTTTPDVKDIDVNNKITYVNSDAITKEEVIEVAPVEVVEEVVEKEPVVVEEKVEEEVIEEEPEEEVVVGKDEVIEDNTPIDSKPDEEVYIPSITVGSTFTGTMSGYGADIGNYTASGHYIGDSIYYPDSTYGDIRILAGDRSIPFGTVIEVSNSNVGSFIGIVLDTGRNIGFDKLYDFDVLFETSREALNYGVSKNVSFKILRVGY</sequence>
<organism evidence="2 3">
    <name type="scientific">Candidatus Onthousia excrementipullorum</name>
    <dbReference type="NCBI Taxonomy" id="2840884"/>
    <lineage>
        <taxon>Bacteria</taxon>
        <taxon>Bacillati</taxon>
        <taxon>Bacillota</taxon>
        <taxon>Bacilli</taxon>
        <taxon>Candidatus Onthousia</taxon>
    </lineage>
</organism>
<name>A0A9D1DUI7_9FIRM</name>